<feature type="region of interest" description="Disordered" evidence="1">
    <location>
        <begin position="43"/>
        <end position="63"/>
    </location>
</feature>
<dbReference type="Proteomes" id="UP000001194">
    <property type="component" value="Unassembled WGS sequence"/>
</dbReference>
<sequence>MRAQFFLHSQSSFSRRGSKPLPSWLANTFSTLVADHPLRLLLPKPRDDEPVEEQDSSSALEDVFVFNPPESSKSDSSSSYEFTDGFETFHRDKKATLSILPSAFSHASAVLESDDQPLPFSTPGPDYARASLPALPGNINPLTDYPYASSVSFPSPAVSPSGVELFQDACYHEPNTTNNFISDSMIQGVAYMEHAPAIYSTPGPGYVTDHFHFDSPIEDPTDPDASQPHYDIDYDSLGFRWKPFNRKGQEPRLVQPADTYLWAESHGGDQALDQNDNQPPSKEEASPNPFRFLPHMDDKKNTPPPVLIQPSLRGSTGAKAGPAFAPAKGVFISPLRSQPTPSSPVQVSLDLAVPFPQDLSPIIVTSARNQPPKLNAAFDEVCSQLSNDSIDSWRDEEEAQG</sequence>
<evidence type="ECO:0000256" key="1">
    <source>
        <dbReference type="SAM" id="MobiDB-lite"/>
    </source>
</evidence>
<feature type="region of interest" description="Disordered" evidence="1">
    <location>
        <begin position="268"/>
        <end position="320"/>
    </location>
</feature>
<accession>B0D0F5</accession>
<dbReference type="GeneID" id="6073045"/>
<dbReference type="EMBL" id="DS547095">
    <property type="protein sequence ID" value="EDR11447.1"/>
    <property type="molecule type" value="Genomic_DNA"/>
</dbReference>
<protein>
    <submittedName>
        <fullName evidence="2">Predicted protein</fullName>
    </submittedName>
</protein>
<organism evidence="3">
    <name type="scientific">Laccaria bicolor (strain S238N-H82 / ATCC MYA-4686)</name>
    <name type="common">Bicoloured deceiver</name>
    <name type="synonym">Laccaria laccata var. bicolor</name>
    <dbReference type="NCBI Taxonomy" id="486041"/>
    <lineage>
        <taxon>Eukaryota</taxon>
        <taxon>Fungi</taxon>
        <taxon>Dikarya</taxon>
        <taxon>Basidiomycota</taxon>
        <taxon>Agaricomycotina</taxon>
        <taxon>Agaricomycetes</taxon>
        <taxon>Agaricomycetidae</taxon>
        <taxon>Agaricales</taxon>
        <taxon>Agaricineae</taxon>
        <taxon>Hydnangiaceae</taxon>
        <taxon>Laccaria</taxon>
    </lineage>
</organism>
<name>B0D0F5_LACBS</name>
<dbReference type="RefSeq" id="XP_001877344.1">
    <property type="nucleotide sequence ID" value="XM_001877309.1"/>
</dbReference>
<dbReference type="AlphaFoldDB" id="B0D0F5"/>
<dbReference type="InParanoid" id="B0D0F5"/>
<dbReference type="KEGG" id="lbc:LACBIDRAFT_324028"/>
<dbReference type="OrthoDB" id="3033167at2759"/>
<gene>
    <name evidence="2" type="ORF">LACBIDRAFT_324028</name>
</gene>
<evidence type="ECO:0000313" key="3">
    <source>
        <dbReference type="Proteomes" id="UP000001194"/>
    </source>
</evidence>
<reference evidence="2 3" key="1">
    <citation type="journal article" date="2008" name="Nature">
        <title>The genome of Laccaria bicolor provides insights into mycorrhizal symbiosis.</title>
        <authorList>
            <person name="Martin F."/>
            <person name="Aerts A."/>
            <person name="Ahren D."/>
            <person name="Brun A."/>
            <person name="Danchin E.G.J."/>
            <person name="Duchaussoy F."/>
            <person name="Gibon J."/>
            <person name="Kohler A."/>
            <person name="Lindquist E."/>
            <person name="Pereda V."/>
            <person name="Salamov A."/>
            <person name="Shapiro H.J."/>
            <person name="Wuyts J."/>
            <person name="Blaudez D."/>
            <person name="Buee M."/>
            <person name="Brokstein P."/>
            <person name="Canbaeck B."/>
            <person name="Cohen D."/>
            <person name="Courty P.E."/>
            <person name="Coutinho P.M."/>
            <person name="Delaruelle C."/>
            <person name="Detter J.C."/>
            <person name="Deveau A."/>
            <person name="DiFazio S."/>
            <person name="Duplessis S."/>
            <person name="Fraissinet-Tachet L."/>
            <person name="Lucic E."/>
            <person name="Frey-Klett P."/>
            <person name="Fourrey C."/>
            <person name="Feussner I."/>
            <person name="Gay G."/>
            <person name="Grimwood J."/>
            <person name="Hoegger P.J."/>
            <person name="Jain P."/>
            <person name="Kilaru S."/>
            <person name="Labbe J."/>
            <person name="Lin Y.C."/>
            <person name="Legue V."/>
            <person name="Le Tacon F."/>
            <person name="Marmeisse R."/>
            <person name="Melayah D."/>
            <person name="Montanini B."/>
            <person name="Muratet M."/>
            <person name="Nehls U."/>
            <person name="Niculita-Hirzel H."/>
            <person name="Oudot-Le Secq M.P."/>
            <person name="Peter M."/>
            <person name="Quesneville H."/>
            <person name="Rajashekar B."/>
            <person name="Reich M."/>
            <person name="Rouhier N."/>
            <person name="Schmutz J."/>
            <person name="Yin T."/>
            <person name="Chalot M."/>
            <person name="Henrissat B."/>
            <person name="Kuees U."/>
            <person name="Lucas S."/>
            <person name="Van de Peer Y."/>
            <person name="Podila G.K."/>
            <person name="Polle A."/>
            <person name="Pukkila P.J."/>
            <person name="Richardson P.M."/>
            <person name="Rouze P."/>
            <person name="Sanders I.R."/>
            <person name="Stajich J.E."/>
            <person name="Tunlid A."/>
            <person name="Tuskan G."/>
            <person name="Grigoriev I.V."/>
        </authorList>
    </citation>
    <scope>NUCLEOTIDE SEQUENCE [LARGE SCALE GENOMIC DNA]</scope>
    <source>
        <strain evidence="3">S238N-H82 / ATCC MYA-4686</strain>
    </source>
</reference>
<evidence type="ECO:0000313" key="2">
    <source>
        <dbReference type="EMBL" id="EDR11447.1"/>
    </source>
</evidence>
<keyword evidence="3" id="KW-1185">Reference proteome</keyword>
<dbReference type="HOGENOM" id="CLU_552135_0_0_1"/>
<proteinExistence type="predicted"/>